<dbReference type="SUPFAM" id="SSF51430">
    <property type="entry name" value="NAD(P)-linked oxidoreductase"/>
    <property type="match status" value="1"/>
</dbReference>
<evidence type="ECO:0000256" key="4">
    <source>
        <dbReference type="SAM" id="MobiDB-lite"/>
    </source>
</evidence>
<evidence type="ECO:0000313" key="6">
    <source>
        <dbReference type="EMBL" id="KJK66638.1"/>
    </source>
</evidence>
<dbReference type="GO" id="GO:0016491">
    <property type="term" value="F:oxidoreductase activity"/>
    <property type="evidence" value="ECO:0007669"/>
    <property type="project" value="UniProtKB-KW"/>
</dbReference>
<evidence type="ECO:0000313" key="7">
    <source>
        <dbReference type="Proteomes" id="UP000033540"/>
    </source>
</evidence>
<keyword evidence="1" id="KW-0521">NADP</keyword>
<evidence type="ECO:0000259" key="5">
    <source>
        <dbReference type="Pfam" id="PF00248"/>
    </source>
</evidence>
<dbReference type="OrthoDB" id="48988at2759"/>
<dbReference type="PANTHER" id="PTHR43364">
    <property type="entry name" value="NADH-SPECIFIC METHYLGLYOXAL REDUCTASE-RELATED"/>
    <property type="match status" value="1"/>
</dbReference>
<dbReference type="Proteomes" id="UP000033540">
    <property type="component" value="Unassembled WGS sequence"/>
</dbReference>
<dbReference type="AlphaFoldDB" id="A0A0F0IL70"/>
<evidence type="ECO:0000256" key="2">
    <source>
        <dbReference type="ARBA" id="ARBA00023002"/>
    </source>
</evidence>
<dbReference type="CDD" id="cd19146">
    <property type="entry name" value="AKR_AKR9A1-2"/>
    <property type="match status" value="1"/>
</dbReference>
<accession>A0A0F0IL70</accession>
<organism evidence="6 7">
    <name type="scientific">Aspergillus parasiticus (strain ATCC 56775 / NRRL 5862 / SRRC 143 / SU-1)</name>
    <dbReference type="NCBI Taxonomy" id="1403190"/>
    <lineage>
        <taxon>Eukaryota</taxon>
        <taxon>Fungi</taxon>
        <taxon>Dikarya</taxon>
        <taxon>Ascomycota</taxon>
        <taxon>Pezizomycotina</taxon>
        <taxon>Eurotiomycetes</taxon>
        <taxon>Eurotiomycetidae</taxon>
        <taxon>Eurotiales</taxon>
        <taxon>Aspergillaceae</taxon>
        <taxon>Aspergillus</taxon>
        <taxon>Aspergillus subgen. Circumdati</taxon>
    </lineage>
</organism>
<dbReference type="InterPro" id="IPR023210">
    <property type="entry name" value="NADP_OxRdtase_dom"/>
</dbReference>
<gene>
    <name evidence="6" type="ORF">P875_00127980</name>
</gene>
<reference evidence="6 7" key="1">
    <citation type="submission" date="2015-02" db="EMBL/GenBank/DDBJ databases">
        <title>Draft genome sequence of Aspergillus parasiticus SU-1.</title>
        <authorList>
            <person name="Yu J."/>
            <person name="Fedorova N."/>
            <person name="Yin Y."/>
            <person name="Losada L."/>
            <person name="Zafar N."/>
            <person name="Taujale R."/>
            <person name="Ehrlich K.C."/>
            <person name="Bhatnagar D."/>
            <person name="Cleveland T.E."/>
            <person name="Bennett J.W."/>
            <person name="Nierman W.C."/>
        </authorList>
    </citation>
    <scope>NUCLEOTIDE SEQUENCE [LARGE SCALE GENOMIC DNA]</scope>
    <source>
        <strain evidence="7">ATCC 56775 / NRRL 5862 / SRRC 143 / SU-1</strain>
    </source>
</reference>
<feature type="region of interest" description="Disordered" evidence="4">
    <location>
        <begin position="245"/>
        <end position="267"/>
    </location>
</feature>
<dbReference type="EMBL" id="JZEE01000237">
    <property type="protein sequence ID" value="KJK66638.1"/>
    <property type="molecule type" value="Genomic_DNA"/>
</dbReference>
<dbReference type="Pfam" id="PF00248">
    <property type="entry name" value="Aldo_ket_red"/>
    <property type="match status" value="1"/>
</dbReference>
<dbReference type="PANTHER" id="PTHR43364:SF7">
    <property type="entry name" value="NADP-DEPENDENT OXIDOREDUCTASE DOMAIN-CONTAINING PROTEIN-RELATED"/>
    <property type="match status" value="1"/>
</dbReference>
<evidence type="ECO:0000256" key="3">
    <source>
        <dbReference type="ARBA" id="ARBA00038157"/>
    </source>
</evidence>
<dbReference type="InterPro" id="IPR050523">
    <property type="entry name" value="AKR_Detox_Biosynth"/>
</dbReference>
<dbReference type="Gene3D" id="3.20.20.100">
    <property type="entry name" value="NADP-dependent oxidoreductase domain"/>
    <property type="match status" value="1"/>
</dbReference>
<dbReference type="InterPro" id="IPR036812">
    <property type="entry name" value="NAD(P)_OxRdtase_dom_sf"/>
</dbReference>
<name>A0A0F0IL70_ASPPU</name>
<evidence type="ECO:0000256" key="1">
    <source>
        <dbReference type="ARBA" id="ARBA00022857"/>
    </source>
</evidence>
<comment type="caution">
    <text evidence="6">The sequence shown here is derived from an EMBL/GenBank/DDBJ whole genome shotgun (WGS) entry which is preliminary data.</text>
</comment>
<comment type="similarity">
    <text evidence="3">Belongs to the aldo/keto reductase family. Aldo/keto reductase 2 subfamily.</text>
</comment>
<sequence>MPLPVHPPARSPLDRHRQLAPSASVRVSPLCLGAMNFGDAWKDSLGECSKETTFEILDYFVSEGGNFIDTANNYQNEESEKWIGEWITQRQNRDQLVLATKFSSSYKNHESDKLQSNYGGNGAKSMRVSLELSLQKLQTSYIDLFYLHWWDYTVSIPELMHSLNDLVVSGKVIYLGISDCPAWVVAKANQYARDHGLRQFSVYQGLWNASFRDFEREILPMCRDENMGLVPWGTLGQGQFHTEAGYKEREQNNPGRKGRPPSDAEKSVSKVLETIANSKETNLTSIALAYIRHKAPYVFPVVGGRKVKHLRGNIAALDLSLSVEEMAQIEAAYPFDHGFPHTFLSGTLFDGSSPRTPDGSGGVWLTKLMGNFDWVKPGPPIEWTK</sequence>
<feature type="domain" description="NADP-dependent oxidoreductase" evidence="5">
    <location>
        <begin position="29"/>
        <end position="333"/>
    </location>
</feature>
<dbReference type="STRING" id="1403190.A0A0F0IL70"/>
<protein>
    <submittedName>
        <fullName evidence="6">Aldo/keto reductase family protein</fullName>
    </submittedName>
</protein>
<keyword evidence="2" id="KW-0560">Oxidoreductase</keyword>
<proteinExistence type="inferred from homology"/>